<reference evidence="2" key="1">
    <citation type="submission" date="2021-10" db="EMBL/GenBank/DDBJ databases">
        <title>Streptomonospora sp. nov., isolated from mangrove soil.</title>
        <authorList>
            <person name="Chen X."/>
            <person name="Ge X."/>
            <person name="Liu W."/>
        </authorList>
    </citation>
    <scope>NUCLEOTIDE SEQUENCE</scope>
    <source>
        <strain evidence="2">S1-112</strain>
    </source>
</reference>
<comment type="caution">
    <text evidence="2">The sequence shown here is derived from an EMBL/GenBank/DDBJ whole genome shotgun (WGS) entry which is preliminary data.</text>
</comment>
<dbReference type="InterPro" id="IPR006764">
    <property type="entry name" value="SAM_dep_MeTrfase_SAV2177_type"/>
</dbReference>
<dbReference type="AlphaFoldDB" id="A0A9X3NQT6"/>
<proteinExistence type="predicted"/>
<evidence type="ECO:0000313" key="3">
    <source>
        <dbReference type="Proteomes" id="UP001140076"/>
    </source>
</evidence>
<dbReference type="PIRSF" id="PIRSF017393">
    <property type="entry name" value="MTase_SAV2177"/>
    <property type="match status" value="1"/>
</dbReference>
<evidence type="ECO:0000313" key="2">
    <source>
        <dbReference type="EMBL" id="MDA0567460.1"/>
    </source>
</evidence>
<organism evidence="2 3">
    <name type="scientific">Streptomonospora mangrovi</name>
    <dbReference type="NCBI Taxonomy" id="2883123"/>
    <lineage>
        <taxon>Bacteria</taxon>
        <taxon>Bacillati</taxon>
        <taxon>Actinomycetota</taxon>
        <taxon>Actinomycetes</taxon>
        <taxon>Streptosporangiales</taxon>
        <taxon>Nocardiopsidaceae</taxon>
        <taxon>Streptomonospora</taxon>
    </lineage>
</organism>
<feature type="region of interest" description="Disordered" evidence="1">
    <location>
        <begin position="1"/>
        <end position="23"/>
    </location>
</feature>
<dbReference type="RefSeq" id="WP_270074706.1">
    <property type="nucleotide sequence ID" value="NZ_JAJAQC010000057.1"/>
</dbReference>
<dbReference type="Pfam" id="PF04672">
    <property type="entry name" value="Methyltransf_19"/>
    <property type="match status" value="1"/>
</dbReference>
<gene>
    <name evidence="2" type="ORF">LG943_24505</name>
</gene>
<dbReference type="InterPro" id="IPR029063">
    <property type="entry name" value="SAM-dependent_MTases_sf"/>
</dbReference>
<evidence type="ECO:0000256" key="1">
    <source>
        <dbReference type="SAM" id="MobiDB-lite"/>
    </source>
</evidence>
<keyword evidence="2" id="KW-0808">Transferase</keyword>
<accession>A0A9X3NQT6</accession>
<dbReference type="Proteomes" id="UP001140076">
    <property type="component" value="Unassembled WGS sequence"/>
</dbReference>
<dbReference type="GO" id="GO:0008168">
    <property type="term" value="F:methyltransferase activity"/>
    <property type="evidence" value="ECO:0007669"/>
    <property type="project" value="UniProtKB-KW"/>
</dbReference>
<dbReference type="Gene3D" id="3.40.50.150">
    <property type="entry name" value="Vaccinia Virus protein VP39"/>
    <property type="match status" value="1"/>
</dbReference>
<keyword evidence="2" id="KW-0489">Methyltransferase</keyword>
<name>A0A9X3NQT6_9ACTN</name>
<sequence length="284" mass="29529">MAPTPSWMHGDAGPAQPPPGIDTDLAHPARIYDYWLGGKDNFAADRTVGDQIIAATPAIVKAARANRAFLGRAVRYLAGEAGIRQFLDIGTGVPTAGNTHTVAQEAAPESRVVYVDNDPVVLAHARALLRSGPHGATAYVDADLRDTDAVLRGAEELLDRTRPTAVMLLGILEFITDDAQVADIVGRLLGAFPSGSHLVVSHSTAVVDPQGMNRAALLWNEGGSTPLVLRGPDDLARVFAGLELVEPGIVSVPLWRPGLAPAGDGGDGAAPAPVDCFAAVGRVP</sequence>
<protein>
    <submittedName>
        <fullName evidence="2">SAM-dependent methyltransferase</fullName>
    </submittedName>
</protein>
<keyword evidence="3" id="KW-1185">Reference proteome</keyword>
<dbReference type="SUPFAM" id="SSF53335">
    <property type="entry name" value="S-adenosyl-L-methionine-dependent methyltransferases"/>
    <property type="match status" value="1"/>
</dbReference>
<dbReference type="GO" id="GO:0032259">
    <property type="term" value="P:methylation"/>
    <property type="evidence" value="ECO:0007669"/>
    <property type="project" value="UniProtKB-KW"/>
</dbReference>
<dbReference type="EMBL" id="JAJAQC010000057">
    <property type="protein sequence ID" value="MDA0567460.1"/>
    <property type="molecule type" value="Genomic_DNA"/>
</dbReference>